<dbReference type="OrthoDB" id="5149043at2"/>
<dbReference type="RefSeq" id="WP_109694217.1">
    <property type="nucleotide sequence ID" value="NZ_QGDD01000005.1"/>
</dbReference>
<organism evidence="1 2">
    <name type="scientific">Nocardioides silvaticus</name>
    <dbReference type="NCBI Taxonomy" id="2201891"/>
    <lineage>
        <taxon>Bacteria</taxon>
        <taxon>Bacillati</taxon>
        <taxon>Actinomycetota</taxon>
        <taxon>Actinomycetes</taxon>
        <taxon>Propionibacteriales</taxon>
        <taxon>Nocardioidaceae</taxon>
        <taxon>Nocardioides</taxon>
    </lineage>
</organism>
<name>A0A316TDN5_9ACTN</name>
<evidence type="ECO:0000313" key="1">
    <source>
        <dbReference type="EMBL" id="PWN02563.1"/>
    </source>
</evidence>
<dbReference type="Proteomes" id="UP000245507">
    <property type="component" value="Unassembled WGS sequence"/>
</dbReference>
<gene>
    <name evidence="1" type="ORF">DJ010_12655</name>
</gene>
<reference evidence="1 2" key="1">
    <citation type="submission" date="2018-05" db="EMBL/GenBank/DDBJ databases">
        <title>Nocardioides silvaticus genome.</title>
        <authorList>
            <person name="Li C."/>
            <person name="Wang G."/>
        </authorList>
    </citation>
    <scope>NUCLEOTIDE SEQUENCE [LARGE SCALE GENOMIC DNA]</scope>
    <source>
        <strain evidence="1 2">CCTCC AB 2018079</strain>
    </source>
</reference>
<protein>
    <submittedName>
        <fullName evidence="1">Uncharacterized protein</fullName>
    </submittedName>
</protein>
<evidence type="ECO:0000313" key="2">
    <source>
        <dbReference type="Proteomes" id="UP000245507"/>
    </source>
</evidence>
<sequence>MSPPDVASTPSAHMSPADLRSRLVDIARKDLPALVRELVIDRQQPHCFADDLTVFPMVQEHLASGLKIDPGGVRLVGSGCVGYSVAPDTFPRQFHDGSDLDFAIVSEELFDAAWDTLLTWGHPRRHGLYAHELDWFNRRKDEIFWGWIDVGYLTFPRLKFMRELRPLRDLRFRWFDAFQSVSGAFPSTHLAGRDVGGRLYRTEDQLVHYQAEGLRKLKYRLANASKKKEA</sequence>
<dbReference type="AlphaFoldDB" id="A0A316TDN5"/>
<proteinExistence type="predicted"/>
<keyword evidence="2" id="KW-1185">Reference proteome</keyword>
<comment type="caution">
    <text evidence="1">The sequence shown here is derived from an EMBL/GenBank/DDBJ whole genome shotgun (WGS) entry which is preliminary data.</text>
</comment>
<dbReference type="EMBL" id="QGDD01000005">
    <property type="protein sequence ID" value="PWN02563.1"/>
    <property type="molecule type" value="Genomic_DNA"/>
</dbReference>
<accession>A0A316TDN5</accession>